<protein>
    <recommendedName>
        <fullName evidence="5">PC-esterase domain containing 1A</fullName>
    </recommendedName>
</protein>
<reference evidence="3" key="2">
    <citation type="submission" date="2025-08" db="UniProtKB">
        <authorList>
            <consortium name="Ensembl"/>
        </authorList>
    </citation>
    <scope>IDENTIFICATION</scope>
</reference>
<dbReference type="Proteomes" id="UP000314987">
    <property type="component" value="Unassembled WGS sequence"/>
</dbReference>
<dbReference type="InterPro" id="IPR036514">
    <property type="entry name" value="SGNH_hydro_sf"/>
</dbReference>
<feature type="compositionally biased region" description="Polar residues" evidence="2">
    <location>
        <begin position="351"/>
        <end position="361"/>
    </location>
</feature>
<feature type="compositionally biased region" description="Polar residues" evidence="2">
    <location>
        <begin position="334"/>
        <end position="344"/>
    </location>
</feature>
<feature type="region of interest" description="Disordered" evidence="2">
    <location>
        <begin position="263"/>
        <end position="298"/>
    </location>
</feature>
<dbReference type="SUPFAM" id="SSF52266">
    <property type="entry name" value="SGNH hydrolase"/>
    <property type="match status" value="1"/>
</dbReference>
<keyword evidence="4" id="KW-1185">Reference proteome</keyword>
<dbReference type="GeneTree" id="ENSGT00390000002231"/>
<dbReference type="Gene3D" id="3.40.50.1110">
    <property type="entry name" value="SGNH hydrolase"/>
    <property type="match status" value="1"/>
</dbReference>
<evidence type="ECO:0000256" key="1">
    <source>
        <dbReference type="ARBA" id="ARBA00037957"/>
    </source>
</evidence>
<dbReference type="AlphaFoldDB" id="A0A4X2LYJ8"/>
<evidence type="ECO:0008006" key="5">
    <source>
        <dbReference type="Google" id="ProtNLM"/>
    </source>
</evidence>
<proteinExistence type="inferred from homology"/>
<reference evidence="3" key="3">
    <citation type="submission" date="2025-09" db="UniProtKB">
        <authorList>
            <consortium name="Ensembl"/>
        </authorList>
    </citation>
    <scope>IDENTIFICATION</scope>
</reference>
<dbReference type="PANTHER" id="PTHR14469">
    <property type="entry name" value="SARCOMA ANTIGEN NY-SAR-23"/>
    <property type="match status" value="1"/>
</dbReference>
<dbReference type="PANTHER" id="PTHR14469:SF3">
    <property type="entry name" value="PC-ESTERASE DOMAIN-CONTAINING PROTEIN 1A"/>
    <property type="match status" value="1"/>
</dbReference>
<dbReference type="STRING" id="29139.ENSVURP00010026067"/>
<dbReference type="OMA" id="YKGASSW"/>
<dbReference type="Ensembl" id="ENSVURT00010029686.1">
    <property type="protein sequence ID" value="ENSVURP00010026067.1"/>
    <property type="gene ID" value="ENSVURG00010019980.1"/>
</dbReference>
<evidence type="ECO:0000313" key="3">
    <source>
        <dbReference type="Ensembl" id="ENSVURP00010026067.1"/>
    </source>
</evidence>
<feature type="compositionally biased region" description="Polar residues" evidence="2">
    <location>
        <begin position="475"/>
        <end position="484"/>
    </location>
</feature>
<organism evidence="3 4">
    <name type="scientific">Vombatus ursinus</name>
    <name type="common">Common wombat</name>
    <dbReference type="NCBI Taxonomy" id="29139"/>
    <lineage>
        <taxon>Eukaryota</taxon>
        <taxon>Metazoa</taxon>
        <taxon>Chordata</taxon>
        <taxon>Craniata</taxon>
        <taxon>Vertebrata</taxon>
        <taxon>Euteleostomi</taxon>
        <taxon>Mammalia</taxon>
        <taxon>Metatheria</taxon>
        <taxon>Diprotodontia</taxon>
        <taxon>Vombatidae</taxon>
        <taxon>Vombatus</taxon>
    </lineage>
</organism>
<accession>A0A4X2LYJ8</accession>
<comment type="similarity">
    <text evidence="1">Belongs to the PC-esterase family.</text>
</comment>
<name>A0A4X2LYJ8_VOMUR</name>
<evidence type="ECO:0000313" key="4">
    <source>
        <dbReference type="Proteomes" id="UP000314987"/>
    </source>
</evidence>
<sequence length="484" mass="55285">MVHFLSSDVQQLLHNKFVVVLGDSIQRAVYKDLVLLLQKDSLLTEAQLKTKGELSFEQDRLLAGGQLGELHNGTHYREVRQFLSSSGHHLLRFYFLTRVYSAYVEDILTELENGPPPDLVIINSCLWDLSRYGGDAIRSYQENLECLFERMEQVLPSSCLLVWTLAMPLGERITGGFLPPELQPGMGSLRTDVLEANFYCSVLADEHRFDVLDLHFHFRHAVQHRRLDGIHWDQHAHRHLSQLLLAHVAEAWGVEVPRRGPPFGEWSQEQSSLEYRGQRSKGAPSWRHPAQPSEGTLAPWRHLPQGAEEPHFGNRSSLAALEWSPWEQPVQGTEESASWRYSSQRTKRSRSFQPVAQQTDRPVTWPDRQVQPPFLPPSQILPLPLRPPLPSPQVLSQDSCFFSDNPVLPGYSPLNYTAFGDPLPPPTVLDSTPVPRPLAPSLPRYGQHHNLVMRHVQRHVPHGPYNRSRERGFSRQWSRPGQKQ</sequence>
<reference evidence="4" key="1">
    <citation type="submission" date="2018-12" db="EMBL/GenBank/DDBJ databases">
        <authorList>
            <person name="Yazar S."/>
        </authorList>
    </citation>
    <scope>NUCLEOTIDE SEQUENCE [LARGE SCALE GENOMIC DNA]</scope>
</reference>
<gene>
    <name evidence="3" type="primary">PCED1A</name>
</gene>
<evidence type="ECO:0000256" key="2">
    <source>
        <dbReference type="SAM" id="MobiDB-lite"/>
    </source>
</evidence>
<feature type="region of interest" description="Disordered" evidence="2">
    <location>
        <begin position="334"/>
        <end position="367"/>
    </location>
</feature>
<feature type="region of interest" description="Disordered" evidence="2">
    <location>
        <begin position="458"/>
        <end position="484"/>
    </location>
</feature>